<name>A0A8H3ZXA5_9PEZI</name>
<dbReference type="Proteomes" id="UP000434172">
    <property type="component" value="Unassembled WGS sequence"/>
</dbReference>
<feature type="region of interest" description="Disordered" evidence="1">
    <location>
        <begin position="49"/>
        <end position="85"/>
    </location>
</feature>
<dbReference type="InterPro" id="IPR000719">
    <property type="entry name" value="Prot_kinase_dom"/>
</dbReference>
<dbReference type="GO" id="GO:0004674">
    <property type="term" value="F:protein serine/threonine kinase activity"/>
    <property type="evidence" value="ECO:0007669"/>
    <property type="project" value="TreeGrafter"/>
</dbReference>
<dbReference type="Pfam" id="PF00069">
    <property type="entry name" value="Pkinase"/>
    <property type="match status" value="2"/>
</dbReference>
<sequence>MATLVTASLPVPSAVMDLTMTTTNTDSQPSQHDAGSNIQATVAISDVTSAQGNDSENSKLDSGSPLIDASSSESTISKEDETVGVDDLAEEAVEETEAVPDWHDDRHYLYERYMETVTQLSKGDPGQNLEKLQSNNPDEPTPEEEPAVDGDDVLSEANTADFDINNVLLEANLFEAEEGDFNPDGFFLDKTQCKASDTAVDKTNQDSSEIDIIYISIWSDPIASFFRDVLLLDCGSGNSIQLTKPFRPLISNINSLREHLSKLESAYGSQSNDHGTGNIDDLVASAQTSAESPSNTDCTISVDSTRPVKSDSSYTDATNAEQLGKTYIRPSALPHFRVVLQFVDRYLSSSLALYERLKSGQEDKVAFENLWMLYDAGALVYCPYRSSDGSFTTFDNLSERSGAASYVEGELTEPRPRYSPQAYCVLSDEEDDLDNDLFHGFDTLRLGKLRLFRHGEFGTFRKDAQQLTARQDLGGAPKKRRSQTTSSLIIACFCIDYDGDHFGAQREFFEIKPYDGLKDIRGIEVYPAHYIGERESARLLARGRKFLDLMESSHMAYEGTTAGHLRETINSEVIVDFKMAYEQDQNLADESYTRPIFSTGNKNDWPRSSVKGGGETHDWHDIDGTVGHACAWRSSQNATYYRHQDAQSSKVLRKLSFVFESHTKPEMQNKQARRELRSYLEENNLINLFPGVVPGYALRSRKWVLLDLDVLQYVQHSDEDEIVKWAKVNWESLQWNGRQIRNAFQTAIALAEFKAQSKDKARRTGKVSSSPTPSSPKRPVLSQDTFMLIAEASIQFNDYLLQTHGQDEDTTASRDQIRTATFKENKTRIKRVQESSDSDTDSKSTPSSGDHTDSEPSDADTSADESEPSELSKSESEDEKAHGFHDQEQKRLRLPAIIQEDASELVNHQLSAGVGSPHTSVSAAWAPIKGHGLPSTLDLPKSVAEPSEITDLGHQRYNELKNENRVPSFPIDDEAFADGLADRIFDASRENSRDRKDFLPQSQLDRLIHTRSVALELKRWLPRLSEYAVSAYANRICHGTAEAFDMSTTEDMVRSFQKVFAILVLINKVDHIELFLKENVSDADLPLQRRIEEEGCRRKFNLRRRKEPDQQLDCFGSWDQITIRNFEEYQWVMIPPFFAKGKRKNVQHYVLEPSTVLPFTFTKDTNKKSGAKEHRGGYSLVYQAHIHPDHHNFNTPEDHDHSTPESQNTFAVKRLDSPSKEAFQKEVQILKKFSGDAHPHLISLLATFERNHTFYLIFPWAGADLMTYWKYENPKPAYNADTIIWMAEQCSGLAGGLAKLHQYETGLKENETPKNEFLAPGPHSNWEREPGRHGQLYGRHGDIKPENILWFPALQTSRHNGTLKVSDFGLSELNSRYSKSKRRSQVPNSPTYRPPECDLRQKIIKQSYDIWTLGCLYLEFIAWTLGGWDLVSQFTRRRRSTNLGEVHSDCFFEIREGGKAASADAFVKPAVLGFVSELRSRAQGSNFLTSFLDMVMTEMLIVESERDRRTDAGMSQNEDLSPAGAEGSISADEDFGDHLLGCLIESKFDTRQEFLPEKDIGKIITRNAIHQELFRGKEVAGHDEDLITFIDTRAKKVFATAYYVLVGDEKSLLNTMIYFQSCEFTDESLPIENLQVPRTQEACQTKESQARLPSPFDRIVDPQLRRIWARIKVRKFYQNQWKFLAPVFSSKKFHYILPVGSVLPFVWVNKIVKEGRFSRVHEIRIHEDHQEPLNLTVDGQPAHVAVKEILTNENDDELQQEVEQNFQIEAKALSEITSLDHDHIIERIAAITIGSRHYFMFPWADGGNLREFWKEYPNPNLSTNLIRQSMVQLRSIADALECLHHYNKNAHYRHGDLKPENILRFKNETVVGTLKIADMGLAKRHTEVTDARLAPTSTKYGTTRYEPPEAATNQLKARSRLYDVWSLGCIMLEYIIWLLHGYGGVQQFNDEIYKGNGCFYLVEQGGDQTKAEVHPTVIKWMNSLSNHQECSTQTAIRNLLELVRNRLLVVALQTGPETNASDISPTLFKLTPADPAEKSPAGSFRAKATTEDLNPIWYSFSDNKFASSILDHAEGLTRQLSRPRYQDFCLRCEGLDILSQDFEMSDAFSNLRERAHSCGFCRLLSNASLKAGMTGQIHLRRNGPSLRISDVPTPLLSLVRVPGGSSVIPPYVQIGYPNLPPTRHRMHFETVKQWLKDCDENSAHDNCQFDNSQPLPTRLLDVGGSKIRLIETQNSHGKYLALSHPWGDPDKYSHFCTYTHNIEDYKENIDFNALPKTFQDAVTLTRQLNVQYLWIDSLCIIQGSDGDFTEQSKHMEDVFSSAYCVIAASRASGQGDGFLGERPQRDYVTFNRGGDTYHICEEIDNFQTDVIDGPLNQRGWVLQERALARRTIYFTKNQTYWECGGGIRCETFTRLRNNIAAFLGDSKFPEVAMNSKRGDRIYLYQMFYKQYSKLQFSKIEDRPFAIAGLEKRLIQGFGAHGGYGVLDDGKGLLHRSLLWHRPSNGTLDRIKFPPEKRIFVPTWSWMAYEGGIDYLDPEWSKTDWEQHDLRSPWSADSPFQYTTDKNSTISLNATAREFDQTKAAKEQITLYFDMPDKTDCSTSCLKCVILARPKAEFTTTDTICHVLVVAPQAVKRPGGIPVYERVGVGKMPESCVSQLDEIEVRLQ</sequence>
<dbReference type="SUPFAM" id="SSF56112">
    <property type="entry name" value="Protein kinase-like (PK-like)"/>
    <property type="match status" value="2"/>
</dbReference>
<evidence type="ECO:0000313" key="4">
    <source>
        <dbReference type="Proteomes" id="UP000434172"/>
    </source>
</evidence>
<evidence type="ECO:0000256" key="1">
    <source>
        <dbReference type="SAM" id="MobiDB-lite"/>
    </source>
</evidence>
<keyword evidence="4" id="KW-1185">Reference proteome</keyword>
<evidence type="ECO:0000259" key="2">
    <source>
        <dbReference type="PROSITE" id="PS50011"/>
    </source>
</evidence>
<feature type="compositionally biased region" description="Polar residues" evidence="1">
    <location>
        <begin position="289"/>
        <end position="304"/>
    </location>
</feature>
<organism evidence="3 4">
    <name type="scientific">Colletotrichum asianum</name>
    <dbReference type="NCBI Taxonomy" id="702518"/>
    <lineage>
        <taxon>Eukaryota</taxon>
        <taxon>Fungi</taxon>
        <taxon>Dikarya</taxon>
        <taxon>Ascomycota</taxon>
        <taxon>Pezizomycotina</taxon>
        <taxon>Sordariomycetes</taxon>
        <taxon>Hypocreomycetidae</taxon>
        <taxon>Glomerellales</taxon>
        <taxon>Glomerellaceae</taxon>
        <taxon>Colletotrichum</taxon>
        <taxon>Colletotrichum gloeosporioides species complex</taxon>
    </lineage>
</organism>
<dbReference type="GO" id="GO:0005524">
    <property type="term" value="F:ATP binding"/>
    <property type="evidence" value="ECO:0007669"/>
    <property type="project" value="InterPro"/>
</dbReference>
<feature type="region of interest" description="Disordered" evidence="1">
    <location>
        <begin position="757"/>
        <end position="780"/>
    </location>
</feature>
<reference evidence="3 4" key="1">
    <citation type="submission" date="2019-12" db="EMBL/GenBank/DDBJ databases">
        <title>A genome sequence resource for the geographically widespread anthracnose pathogen Colletotrichum asianum.</title>
        <authorList>
            <person name="Meng Y."/>
        </authorList>
    </citation>
    <scope>NUCLEOTIDE SEQUENCE [LARGE SCALE GENOMIC DNA]</scope>
    <source>
        <strain evidence="3 4">ICMP 18580</strain>
    </source>
</reference>
<dbReference type="PANTHER" id="PTHR24359:SF37">
    <property type="entry name" value="PROTEIN KINASE DOMAIN-CONTAINING PROTEIN"/>
    <property type="match status" value="1"/>
</dbReference>
<feature type="region of interest" description="Disordered" evidence="1">
    <location>
        <begin position="1507"/>
        <end position="1527"/>
    </location>
</feature>
<dbReference type="EMBL" id="WOWK01000002">
    <property type="protein sequence ID" value="KAF0331852.1"/>
    <property type="molecule type" value="Genomic_DNA"/>
</dbReference>
<feature type="region of interest" description="Disordered" evidence="1">
    <location>
        <begin position="120"/>
        <end position="149"/>
    </location>
</feature>
<proteinExistence type="predicted"/>
<dbReference type="Pfam" id="PF22942">
    <property type="entry name" value="DUF7025"/>
    <property type="match status" value="1"/>
</dbReference>
<accession>A0A8H3ZXA5</accession>
<protein>
    <submittedName>
        <fullName evidence="3">AAA family ATPase</fullName>
    </submittedName>
</protein>
<dbReference type="InterPro" id="IPR010730">
    <property type="entry name" value="HET"/>
</dbReference>
<feature type="compositionally biased region" description="Basic and acidic residues" evidence="1">
    <location>
        <begin position="870"/>
        <end position="891"/>
    </location>
</feature>
<evidence type="ECO:0000313" key="3">
    <source>
        <dbReference type="EMBL" id="KAF0331852.1"/>
    </source>
</evidence>
<dbReference type="Gene3D" id="1.10.510.10">
    <property type="entry name" value="Transferase(Phosphotransferase) domain 1"/>
    <property type="match status" value="2"/>
</dbReference>
<feature type="compositionally biased region" description="Acidic residues" evidence="1">
    <location>
        <begin position="855"/>
        <end position="868"/>
    </location>
</feature>
<comment type="caution">
    <text evidence="3">The sequence shown here is derived from an EMBL/GenBank/DDBJ whole genome shotgun (WGS) entry which is preliminary data.</text>
</comment>
<dbReference type="OrthoDB" id="4062651at2759"/>
<gene>
    <name evidence="3" type="ORF">GQ607_000972</name>
</gene>
<feature type="compositionally biased region" description="Acidic residues" evidence="1">
    <location>
        <begin position="140"/>
        <end position="149"/>
    </location>
</feature>
<dbReference type="InterPro" id="IPR011009">
    <property type="entry name" value="Kinase-like_dom_sf"/>
</dbReference>
<feature type="region of interest" description="Disordered" evidence="1">
    <location>
        <begin position="806"/>
        <end position="891"/>
    </location>
</feature>
<dbReference type="PROSITE" id="PS50011">
    <property type="entry name" value="PROTEIN_KINASE_DOM"/>
    <property type="match status" value="2"/>
</dbReference>
<feature type="compositionally biased region" description="Basic and acidic residues" evidence="1">
    <location>
        <begin position="806"/>
        <end position="834"/>
    </location>
</feature>
<dbReference type="Pfam" id="PF23232">
    <property type="entry name" value="AAA_lid_13"/>
    <property type="match status" value="1"/>
</dbReference>
<feature type="domain" description="Protein kinase" evidence="2">
    <location>
        <begin position="1706"/>
        <end position="2057"/>
    </location>
</feature>
<feature type="region of interest" description="Disordered" evidence="1">
    <location>
        <begin position="289"/>
        <end position="315"/>
    </location>
</feature>
<dbReference type="InterPro" id="IPR054289">
    <property type="entry name" value="DUF7025"/>
</dbReference>
<dbReference type="Gene3D" id="3.30.200.20">
    <property type="entry name" value="Phosphorylase Kinase, domain 1"/>
    <property type="match status" value="1"/>
</dbReference>
<dbReference type="PANTHER" id="PTHR24359">
    <property type="entry name" value="SERINE/THREONINE-PROTEIN KINASE SBK1"/>
    <property type="match status" value="1"/>
</dbReference>
<dbReference type="SMART" id="SM00220">
    <property type="entry name" value="S_TKc"/>
    <property type="match status" value="1"/>
</dbReference>
<feature type="domain" description="Protein kinase" evidence="2">
    <location>
        <begin position="1167"/>
        <end position="1520"/>
    </location>
</feature>
<dbReference type="CDD" id="cd00180">
    <property type="entry name" value="PKc"/>
    <property type="match status" value="2"/>
</dbReference>
<dbReference type="Pfam" id="PF06985">
    <property type="entry name" value="HET"/>
    <property type="match status" value="1"/>
</dbReference>
<dbReference type="InterPro" id="IPR056599">
    <property type="entry name" value="AAA_lid_fung"/>
</dbReference>